<feature type="domain" description="DinB-like" evidence="1">
    <location>
        <begin position="27"/>
        <end position="161"/>
    </location>
</feature>
<name>A0A561PP07_9BACT</name>
<dbReference type="Proteomes" id="UP000320811">
    <property type="component" value="Unassembled WGS sequence"/>
</dbReference>
<dbReference type="Pfam" id="PF12867">
    <property type="entry name" value="DinB_2"/>
    <property type="match status" value="1"/>
</dbReference>
<accession>A0A561PP07</accession>
<organism evidence="2 3">
    <name type="scientific">Chitinophaga polysaccharea</name>
    <dbReference type="NCBI Taxonomy" id="1293035"/>
    <lineage>
        <taxon>Bacteria</taxon>
        <taxon>Pseudomonadati</taxon>
        <taxon>Bacteroidota</taxon>
        <taxon>Chitinophagia</taxon>
        <taxon>Chitinophagales</taxon>
        <taxon>Chitinophagaceae</taxon>
        <taxon>Chitinophaga</taxon>
    </lineage>
</organism>
<sequence>MKRTEWFKRSFPIMDDNGVLPDIIERLRGAPVRLEAMLSPLDIAVLTAKREGKWSIKEQAGHLADMEPLWLGRLDDLAHGIPQLREADLTNQRTHTANHNGTNLGELLQLFSVQRQQLVNRLLTLQEDQLLHVALHPRLKTPMRIIDLAYFVAEHDDHHLTSIREIMK</sequence>
<dbReference type="OrthoDB" id="1431064at2"/>
<dbReference type="InterPro" id="IPR034660">
    <property type="entry name" value="DinB/YfiT-like"/>
</dbReference>
<evidence type="ECO:0000313" key="3">
    <source>
        <dbReference type="Proteomes" id="UP000320811"/>
    </source>
</evidence>
<comment type="caution">
    <text evidence="2">The sequence shown here is derived from an EMBL/GenBank/DDBJ whole genome shotgun (WGS) entry which is preliminary data.</text>
</comment>
<dbReference type="AlphaFoldDB" id="A0A561PP07"/>
<keyword evidence="3" id="KW-1185">Reference proteome</keyword>
<gene>
    <name evidence="2" type="ORF">FHW36_105285</name>
</gene>
<dbReference type="SUPFAM" id="SSF109854">
    <property type="entry name" value="DinB/YfiT-like putative metalloenzymes"/>
    <property type="match status" value="1"/>
</dbReference>
<dbReference type="RefSeq" id="WP_145671025.1">
    <property type="nucleotide sequence ID" value="NZ_VIWO01000005.1"/>
</dbReference>
<protein>
    <submittedName>
        <fullName evidence="2">DinB family protein</fullName>
    </submittedName>
</protein>
<evidence type="ECO:0000259" key="1">
    <source>
        <dbReference type="Pfam" id="PF12867"/>
    </source>
</evidence>
<proteinExistence type="predicted"/>
<evidence type="ECO:0000313" key="2">
    <source>
        <dbReference type="EMBL" id="TWF39845.1"/>
    </source>
</evidence>
<dbReference type="InterPro" id="IPR024775">
    <property type="entry name" value="DinB-like"/>
</dbReference>
<reference evidence="2 3" key="1">
    <citation type="submission" date="2019-06" db="EMBL/GenBank/DDBJ databases">
        <title>Sorghum-associated microbial communities from plants grown in Nebraska, USA.</title>
        <authorList>
            <person name="Schachtman D."/>
        </authorList>
    </citation>
    <scope>NUCLEOTIDE SEQUENCE [LARGE SCALE GENOMIC DNA]</scope>
    <source>
        <strain evidence="2 3">1209</strain>
    </source>
</reference>
<dbReference type="EMBL" id="VIWO01000005">
    <property type="protein sequence ID" value="TWF39845.1"/>
    <property type="molecule type" value="Genomic_DNA"/>
</dbReference>
<dbReference type="Gene3D" id="1.20.120.450">
    <property type="entry name" value="dinb family like domain"/>
    <property type="match status" value="1"/>
</dbReference>